<proteinExistence type="predicted"/>
<gene>
    <name evidence="1" type="ORF">EgrG_001186400</name>
</gene>
<accession>A0A068WYD4</accession>
<feature type="non-terminal residue" evidence="1">
    <location>
        <position position="1"/>
    </location>
</feature>
<dbReference type="Proteomes" id="UP000492820">
    <property type="component" value="Unassembled WGS sequence"/>
</dbReference>
<name>A0A068WYD4_ECHGR</name>
<dbReference type="AlphaFoldDB" id="A0A068WYD4"/>
<sequence length="50" mass="5767">CSLNTWTSCCKNKQCENWEKNFFTNKILYVIVNRGGEAQVQSFAKGLHKV</sequence>
<evidence type="ECO:0000313" key="2">
    <source>
        <dbReference type="Proteomes" id="UP000492820"/>
    </source>
</evidence>
<reference evidence="1" key="2">
    <citation type="submission" date="2014-06" db="EMBL/GenBank/DDBJ databases">
        <authorList>
            <person name="Aslett M."/>
        </authorList>
    </citation>
    <scope>NUCLEOTIDE SEQUENCE</scope>
</reference>
<protein>
    <submittedName>
        <fullName evidence="3">RdRp</fullName>
    </submittedName>
</protein>
<reference evidence="1 2" key="1">
    <citation type="journal article" date="2013" name="Nature">
        <title>The genomes of four tapeworm species reveal adaptations to parasitism.</title>
        <authorList>
            <person name="Tsai I.J."/>
            <person name="Zarowiecki M."/>
            <person name="Holroyd N."/>
            <person name="Garciarrubio A."/>
            <person name="Sanchez-Flores A."/>
            <person name="Brooks K.L."/>
            <person name="Tracey A."/>
            <person name="Bobes R.J."/>
            <person name="Fragoso G."/>
            <person name="Sciutto E."/>
            <person name="Aslett M."/>
            <person name="Beasley H."/>
            <person name="Bennett H.M."/>
            <person name="Cai J."/>
            <person name="Camicia F."/>
            <person name="Clark R."/>
            <person name="Cucher M."/>
            <person name="De Silva N."/>
            <person name="Day T.A."/>
            <person name="Deplazes P."/>
            <person name="Estrada K."/>
            <person name="Fernandez C."/>
            <person name="Holland P.W."/>
            <person name="Hou J."/>
            <person name="Hu S."/>
            <person name="Huckvale T."/>
            <person name="Hung S.S."/>
            <person name="Kamenetzky L."/>
            <person name="Keane J.A."/>
            <person name="Kiss F."/>
            <person name="Koziol U."/>
            <person name="Lambert O."/>
            <person name="Liu K."/>
            <person name="Luo X."/>
            <person name="Luo Y."/>
            <person name="Macchiaroli N."/>
            <person name="Nichol S."/>
            <person name="Paps J."/>
            <person name="Parkinson J."/>
            <person name="Pouchkina-Stantcheva N."/>
            <person name="Riddiford N."/>
            <person name="Rosenzvit M."/>
            <person name="Salinas G."/>
            <person name="Wasmuth J.D."/>
            <person name="Zamanian M."/>
            <person name="Zheng Y."/>
            <person name="Cai X."/>
            <person name="Soberon X."/>
            <person name="Olson P.D."/>
            <person name="Laclette J.P."/>
            <person name="Brehm K."/>
            <person name="Berriman M."/>
            <person name="Garciarrubio A."/>
            <person name="Bobes R.J."/>
            <person name="Fragoso G."/>
            <person name="Sanchez-Flores A."/>
            <person name="Estrada K."/>
            <person name="Cevallos M.A."/>
            <person name="Morett E."/>
            <person name="Gonzalez V."/>
            <person name="Portillo T."/>
            <person name="Ochoa-Leyva A."/>
            <person name="Jose M.V."/>
            <person name="Sciutto E."/>
            <person name="Landa A."/>
            <person name="Jimenez L."/>
            <person name="Valdes V."/>
            <person name="Carrero J.C."/>
            <person name="Larralde C."/>
            <person name="Morales-Montor J."/>
            <person name="Limon-Lason J."/>
            <person name="Soberon X."/>
            <person name="Laclette J.P."/>
        </authorList>
    </citation>
    <scope>NUCLEOTIDE SEQUENCE [LARGE SCALE GENOMIC DNA]</scope>
</reference>
<reference evidence="3" key="3">
    <citation type="submission" date="2020-10" db="UniProtKB">
        <authorList>
            <consortium name="WormBaseParasite"/>
        </authorList>
    </citation>
    <scope>IDENTIFICATION</scope>
</reference>
<evidence type="ECO:0000313" key="1">
    <source>
        <dbReference type="EMBL" id="CDS22695.1"/>
    </source>
</evidence>
<dbReference type="WBParaSite" id="EgrG_001186400">
    <property type="protein sequence ID" value="EgrG_001186400"/>
    <property type="gene ID" value="EgrG_001186400"/>
</dbReference>
<dbReference type="EMBL" id="LK028587">
    <property type="protein sequence ID" value="CDS22695.1"/>
    <property type="molecule type" value="Genomic_DNA"/>
</dbReference>
<organism evidence="1">
    <name type="scientific">Echinococcus granulosus</name>
    <name type="common">Hydatid tapeworm</name>
    <dbReference type="NCBI Taxonomy" id="6210"/>
    <lineage>
        <taxon>Eukaryota</taxon>
        <taxon>Metazoa</taxon>
        <taxon>Spiralia</taxon>
        <taxon>Lophotrochozoa</taxon>
        <taxon>Platyhelminthes</taxon>
        <taxon>Cestoda</taxon>
        <taxon>Eucestoda</taxon>
        <taxon>Cyclophyllidea</taxon>
        <taxon>Taeniidae</taxon>
        <taxon>Echinococcus</taxon>
        <taxon>Echinococcus granulosus group</taxon>
    </lineage>
</organism>
<evidence type="ECO:0000313" key="3">
    <source>
        <dbReference type="WBParaSite" id="EgrG_001186400"/>
    </source>
</evidence>